<name>A0A7C8HZE8_9PLEO</name>
<dbReference type="AlphaFoldDB" id="A0A7C8HZE8"/>
<proteinExistence type="predicted"/>
<organism evidence="1 2">
    <name type="scientific">Massariosphaeria phaeospora</name>
    <dbReference type="NCBI Taxonomy" id="100035"/>
    <lineage>
        <taxon>Eukaryota</taxon>
        <taxon>Fungi</taxon>
        <taxon>Dikarya</taxon>
        <taxon>Ascomycota</taxon>
        <taxon>Pezizomycotina</taxon>
        <taxon>Dothideomycetes</taxon>
        <taxon>Pleosporomycetidae</taxon>
        <taxon>Pleosporales</taxon>
        <taxon>Pleosporales incertae sedis</taxon>
        <taxon>Massariosphaeria</taxon>
    </lineage>
</organism>
<evidence type="ECO:0000313" key="1">
    <source>
        <dbReference type="EMBL" id="KAF2866168.1"/>
    </source>
</evidence>
<dbReference type="EMBL" id="JAADJZ010000029">
    <property type="protein sequence ID" value="KAF2866168.1"/>
    <property type="molecule type" value="Genomic_DNA"/>
</dbReference>
<evidence type="ECO:0000313" key="2">
    <source>
        <dbReference type="Proteomes" id="UP000481861"/>
    </source>
</evidence>
<sequence>MGPIKNLMRKMMGRPQGFHRIGNGNNDDETDAVDEHQNMCVIHGGPRKDCAKCKDPNQHCPQCGGLIPSIGEAVKLCPNSQCKNVTDTKRLRCLRCHGPDLVVAFKCRRCGFVWRKKGAEVWTSSHTLLMALISLGI</sequence>
<dbReference type="Proteomes" id="UP000481861">
    <property type="component" value="Unassembled WGS sequence"/>
</dbReference>
<comment type="caution">
    <text evidence="1">The sequence shown here is derived from an EMBL/GenBank/DDBJ whole genome shotgun (WGS) entry which is preliminary data.</text>
</comment>
<accession>A0A7C8HZE8</accession>
<protein>
    <submittedName>
        <fullName evidence="1">Uncharacterized protein</fullName>
    </submittedName>
</protein>
<keyword evidence="2" id="KW-1185">Reference proteome</keyword>
<reference evidence="1 2" key="1">
    <citation type="submission" date="2020-01" db="EMBL/GenBank/DDBJ databases">
        <authorList>
            <consortium name="DOE Joint Genome Institute"/>
            <person name="Haridas S."/>
            <person name="Albert R."/>
            <person name="Binder M."/>
            <person name="Bloem J."/>
            <person name="Labutti K."/>
            <person name="Salamov A."/>
            <person name="Andreopoulos B."/>
            <person name="Baker S.E."/>
            <person name="Barry K."/>
            <person name="Bills G."/>
            <person name="Bluhm B.H."/>
            <person name="Cannon C."/>
            <person name="Castanera R."/>
            <person name="Culley D.E."/>
            <person name="Daum C."/>
            <person name="Ezra D."/>
            <person name="Gonzalez J.B."/>
            <person name="Henrissat B."/>
            <person name="Kuo A."/>
            <person name="Liang C."/>
            <person name="Lipzen A."/>
            <person name="Lutzoni F."/>
            <person name="Magnuson J."/>
            <person name="Mondo S."/>
            <person name="Nolan M."/>
            <person name="Ohm R."/>
            <person name="Pangilinan J."/>
            <person name="Park H.-J.H."/>
            <person name="Ramirez L."/>
            <person name="Alfaro M."/>
            <person name="Sun H."/>
            <person name="Tritt A."/>
            <person name="Yoshinaga Y."/>
            <person name="Zwiers L.-H.L."/>
            <person name="Turgeon B.G."/>
            <person name="Goodwin S.B."/>
            <person name="Spatafora J.W."/>
            <person name="Crous P.W."/>
            <person name="Grigoriev I.V."/>
        </authorList>
    </citation>
    <scope>NUCLEOTIDE SEQUENCE [LARGE SCALE GENOMIC DNA]</scope>
    <source>
        <strain evidence="1 2">CBS 611.86</strain>
    </source>
</reference>
<gene>
    <name evidence="1" type="ORF">BDV95DRAFT_612035</name>
</gene>